<keyword evidence="3" id="KW-1185">Reference proteome</keyword>
<feature type="compositionally biased region" description="Basic and acidic residues" evidence="1">
    <location>
        <begin position="159"/>
        <end position="180"/>
    </location>
</feature>
<organism evidence="2 3">
    <name type="scientific">Pseudoduganella dura</name>
    <dbReference type="NCBI Taxonomy" id="321982"/>
    <lineage>
        <taxon>Bacteria</taxon>
        <taxon>Pseudomonadati</taxon>
        <taxon>Pseudomonadota</taxon>
        <taxon>Betaproteobacteria</taxon>
        <taxon>Burkholderiales</taxon>
        <taxon>Oxalobacteraceae</taxon>
        <taxon>Telluria group</taxon>
        <taxon>Pseudoduganella</taxon>
    </lineage>
</organism>
<feature type="region of interest" description="Disordered" evidence="1">
    <location>
        <begin position="72"/>
        <end position="186"/>
    </location>
</feature>
<dbReference type="EMBL" id="WNWM01000002">
    <property type="protein sequence ID" value="MUI16351.1"/>
    <property type="molecule type" value="Genomic_DNA"/>
</dbReference>
<dbReference type="AlphaFoldDB" id="A0A6I3XRB7"/>
<reference evidence="2 3" key="1">
    <citation type="submission" date="2019-11" db="EMBL/GenBank/DDBJ databases">
        <title>Draft Genome Sequences of Six Type Strains of the Genus Massilia.</title>
        <authorList>
            <person name="Miess H."/>
            <person name="Frediansyah A."/>
            <person name="Goeker M."/>
            <person name="Gross H."/>
        </authorList>
    </citation>
    <scope>NUCLEOTIDE SEQUENCE [LARGE SCALE GENOMIC DNA]</scope>
    <source>
        <strain evidence="2 3">DSM 17513</strain>
    </source>
</reference>
<comment type="caution">
    <text evidence="2">The sequence shown here is derived from an EMBL/GenBank/DDBJ whole genome shotgun (WGS) entry which is preliminary data.</text>
</comment>
<dbReference type="RefSeq" id="WP_155711919.1">
    <property type="nucleotide sequence ID" value="NZ_BMWU01000008.1"/>
</dbReference>
<evidence type="ECO:0000313" key="2">
    <source>
        <dbReference type="EMBL" id="MUI16351.1"/>
    </source>
</evidence>
<dbReference type="OrthoDB" id="8760087at2"/>
<dbReference type="Proteomes" id="UP000431684">
    <property type="component" value="Unassembled WGS sequence"/>
</dbReference>
<sequence length="217" mass="22490">MLWLFIGVALLLIGATVVMVLRMLQADHALRNVARVAVVPAVMPDNTPASRLPAPGTATAAAGMGAPAAAAAPLAQDVQPTASQPALPAQKESGIAAPGGREDARNGGGEMAGEVRSETGATGSMGNQVGAVTLQPSDAGQKSRAEKKSAAKAAARTARRQDAPRRDPTATRTAQRDTTFRRCPPLGKKGAVMCRWHICNGAAGKERVCRPYLERRP</sequence>
<proteinExistence type="predicted"/>
<accession>A0A6I3XRB7</accession>
<evidence type="ECO:0000256" key="1">
    <source>
        <dbReference type="SAM" id="MobiDB-lite"/>
    </source>
</evidence>
<protein>
    <submittedName>
        <fullName evidence="2">Uncharacterized protein</fullName>
    </submittedName>
</protein>
<evidence type="ECO:0000313" key="3">
    <source>
        <dbReference type="Proteomes" id="UP000431684"/>
    </source>
</evidence>
<gene>
    <name evidence="2" type="ORF">GJV26_28420</name>
</gene>
<name>A0A6I3XRB7_9BURK</name>